<comment type="caution">
    <text evidence="2">The sequence shown here is derived from an EMBL/GenBank/DDBJ whole genome shotgun (WGS) entry which is preliminary data.</text>
</comment>
<keyword evidence="3" id="KW-1185">Reference proteome</keyword>
<dbReference type="AlphaFoldDB" id="A0A5C6C2J6"/>
<feature type="compositionally biased region" description="Basic and acidic residues" evidence="1">
    <location>
        <begin position="1"/>
        <end position="12"/>
    </location>
</feature>
<name>A0A5C6C2J6_9BACT</name>
<protein>
    <submittedName>
        <fullName evidence="2">Uncharacterized protein</fullName>
    </submittedName>
</protein>
<evidence type="ECO:0000313" key="2">
    <source>
        <dbReference type="EMBL" id="TWU17716.1"/>
    </source>
</evidence>
<evidence type="ECO:0000256" key="1">
    <source>
        <dbReference type="SAM" id="MobiDB-lite"/>
    </source>
</evidence>
<proteinExistence type="predicted"/>
<evidence type="ECO:0000313" key="3">
    <source>
        <dbReference type="Proteomes" id="UP000316304"/>
    </source>
</evidence>
<accession>A0A5C6C2J6</accession>
<dbReference type="EMBL" id="SJPT01000010">
    <property type="protein sequence ID" value="TWU17716.1"/>
    <property type="molecule type" value="Genomic_DNA"/>
</dbReference>
<reference evidence="2 3" key="1">
    <citation type="submission" date="2019-02" db="EMBL/GenBank/DDBJ databases">
        <title>Deep-cultivation of Planctomycetes and their phenomic and genomic characterization uncovers novel biology.</title>
        <authorList>
            <person name="Wiegand S."/>
            <person name="Jogler M."/>
            <person name="Boedeker C."/>
            <person name="Pinto D."/>
            <person name="Vollmers J."/>
            <person name="Rivas-Marin E."/>
            <person name="Kohn T."/>
            <person name="Peeters S.H."/>
            <person name="Heuer A."/>
            <person name="Rast P."/>
            <person name="Oberbeckmann S."/>
            <person name="Bunk B."/>
            <person name="Jeske O."/>
            <person name="Meyerdierks A."/>
            <person name="Storesund J.E."/>
            <person name="Kallscheuer N."/>
            <person name="Luecker S."/>
            <person name="Lage O.M."/>
            <person name="Pohl T."/>
            <person name="Merkel B.J."/>
            <person name="Hornburger P."/>
            <person name="Mueller R.-W."/>
            <person name="Bruemmer F."/>
            <person name="Labrenz M."/>
            <person name="Spormann A.M."/>
            <person name="Op Den Camp H."/>
            <person name="Overmann J."/>
            <person name="Amann R."/>
            <person name="Jetten M.S.M."/>
            <person name="Mascher T."/>
            <person name="Medema M.H."/>
            <person name="Devos D.P."/>
            <person name="Kaster A.-K."/>
            <person name="Ovreas L."/>
            <person name="Rohde M."/>
            <person name="Galperin M.Y."/>
            <person name="Jogler C."/>
        </authorList>
    </citation>
    <scope>NUCLEOTIDE SEQUENCE [LARGE SCALE GENOMIC DNA]</scope>
    <source>
        <strain evidence="2 3">Pla52o</strain>
    </source>
</reference>
<organism evidence="2 3">
    <name type="scientific">Novipirellula galeiformis</name>
    <dbReference type="NCBI Taxonomy" id="2528004"/>
    <lineage>
        <taxon>Bacteria</taxon>
        <taxon>Pseudomonadati</taxon>
        <taxon>Planctomycetota</taxon>
        <taxon>Planctomycetia</taxon>
        <taxon>Pirellulales</taxon>
        <taxon>Pirellulaceae</taxon>
        <taxon>Novipirellula</taxon>
    </lineage>
</organism>
<gene>
    <name evidence="2" type="ORF">Pla52o_49310</name>
</gene>
<dbReference type="Proteomes" id="UP000316304">
    <property type="component" value="Unassembled WGS sequence"/>
</dbReference>
<feature type="region of interest" description="Disordered" evidence="1">
    <location>
        <begin position="1"/>
        <end position="23"/>
    </location>
</feature>
<sequence>MNEHEETERTEGNRPTPPFPLFAPVQFRHAPLRTVRTERGAEHRHFDATTEPLTVLQRAQLRKRLPERWFY</sequence>